<evidence type="ECO:0000313" key="2">
    <source>
        <dbReference type="Proteomes" id="UP001570071"/>
    </source>
</evidence>
<dbReference type="PANTHER" id="PTHR30483">
    <property type="entry name" value="LEUCINE-SPECIFIC-BINDING PROTEIN"/>
    <property type="match status" value="1"/>
</dbReference>
<dbReference type="Gene3D" id="3.40.50.2300">
    <property type="match status" value="2"/>
</dbReference>
<comment type="caution">
    <text evidence="1">The sequence shown here is derived from an EMBL/GenBank/DDBJ whole genome shotgun (WGS) entry which is preliminary data.</text>
</comment>
<dbReference type="InterPro" id="IPR051010">
    <property type="entry name" value="BCAA_transport"/>
</dbReference>
<dbReference type="Proteomes" id="UP001570071">
    <property type="component" value="Unassembled WGS sequence"/>
</dbReference>
<reference evidence="1 2" key="1">
    <citation type="journal article" date="2024" name="ISME J.">
        <title>Tailless and filamentous prophages are predominant in marine Vibrio.</title>
        <authorList>
            <person name="Steensen K."/>
            <person name="Seneca J."/>
            <person name="Bartlau N."/>
            <person name="Yu X.A."/>
            <person name="Hussain F.A."/>
            <person name="Polz M.F."/>
        </authorList>
    </citation>
    <scope>NUCLEOTIDE SEQUENCE [LARGE SCALE GENOMIC DNA]</scope>
    <source>
        <strain evidence="1 2">10N.239.312.F12</strain>
    </source>
</reference>
<protein>
    <recommendedName>
        <fullName evidence="3">Leucine-binding protein domain-containing protein</fullName>
    </recommendedName>
</protein>
<evidence type="ECO:0000313" key="1">
    <source>
        <dbReference type="EMBL" id="MEZ8719689.1"/>
    </source>
</evidence>
<dbReference type="InterPro" id="IPR028082">
    <property type="entry name" value="Peripla_BP_I"/>
</dbReference>
<keyword evidence="2" id="KW-1185">Reference proteome</keyword>
<evidence type="ECO:0008006" key="3">
    <source>
        <dbReference type="Google" id="ProtNLM"/>
    </source>
</evidence>
<name>A0ABV4MRB9_9VIBR</name>
<dbReference type="SUPFAM" id="SSF53822">
    <property type="entry name" value="Periplasmic binding protein-like I"/>
    <property type="match status" value="1"/>
</dbReference>
<proteinExistence type="predicted"/>
<sequence>MNFEFVQNDRSAIGSANAALELVSKEVDLALLPLVSHEAAVAADVLTSSGIPFVTTATATSVIKPGNDGLSIMPSNLQQAKLLAQLYADKHKGKKLHVITNQSKEYSKSLSKSFIKAVVSKLPDVEILEHHYSNVHAPTIARSIGAGEVVFASLYNPNIAVLYSYLAKENRKISVIGPDSIGGRKEFFGIIGQTSDLVDLKFLRNWDHQLKGVNSKAITPYVKTYCYEKKSTFLTTYSYDLINFVLSQVDKIPEGATGSEVIEILKKSEYQTVMDGKSMTFDSNGYNKKNMYLYEARGESIHLVSALGDGM</sequence>
<accession>A0ABV4MRB9</accession>
<organism evidence="1 2">
    <name type="scientific">Vibrio pomeroyi</name>
    <dbReference type="NCBI Taxonomy" id="198832"/>
    <lineage>
        <taxon>Bacteria</taxon>
        <taxon>Pseudomonadati</taxon>
        <taxon>Pseudomonadota</taxon>
        <taxon>Gammaproteobacteria</taxon>
        <taxon>Vibrionales</taxon>
        <taxon>Vibrionaceae</taxon>
        <taxon>Vibrio</taxon>
    </lineage>
</organism>
<dbReference type="RefSeq" id="WP_269336725.1">
    <property type="nucleotide sequence ID" value="NZ_JBFSSG010000001.1"/>
</dbReference>
<gene>
    <name evidence="1" type="ORF">AB6D66_01325</name>
</gene>
<dbReference type="PANTHER" id="PTHR30483:SF6">
    <property type="entry name" value="PERIPLASMIC BINDING PROTEIN OF ABC TRANSPORTER FOR NATURAL AMINO ACIDS"/>
    <property type="match status" value="1"/>
</dbReference>
<dbReference type="EMBL" id="JBFSSG010000001">
    <property type="protein sequence ID" value="MEZ8719689.1"/>
    <property type="molecule type" value="Genomic_DNA"/>
</dbReference>